<evidence type="ECO:0000259" key="8">
    <source>
        <dbReference type="PROSITE" id="PS50011"/>
    </source>
</evidence>
<dbReference type="PANTHER" id="PTHR27001">
    <property type="entry name" value="OS01G0253100 PROTEIN"/>
    <property type="match status" value="1"/>
</dbReference>
<feature type="binding site" evidence="6">
    <location>
        <position position="66"/>
    </location>
    <ligand>
        <name>ATP</name>
        <dbReference type="ChEBI" id="CHEBI:30616"/>
    </ligand>
</feature>
<evidence type="ECO:0000256" key="2">
    <source>
        <dbReference type="ARBA" id="ARBA00022679"/>
    </source>
</evidence>
<dbReference type="CDD" id="cd00180">
    <property type="entry name" value="PKc"/>
    <property type="match status" value="1"/>
</dbReference>
<dbReference type="SUPFAM" id="SSF56112">
    <property type="entry name" value="Protein kinase-like (PK-like)"/>
    <property type="match status" value="1"/>
</dbReference>
<evidence type="ECO:0000256" key="7">
    <source>
        <dbReference type="RuleBase" id="RU000304"/>
    </source>
</evidence>
<evidence type="ECO:0000256" key="1">
    <source>
        <dbReference type="ARBA" id="ARBA00022527"/>
    </source>
</evidence>
<keyword evidence="4" id="KW-0418">Kinase</keyword>
<keyword evidence="2" id="KW-0808">Transferase</keyword>
<dbReference type="PROSITE" id="PS00107">
    <property type="entry name" value="PROTEIN_KINASE_ATP"/>
    <property type="match status" value="1"/>
</dbReference>
<sequence>MGVAFSKSLFQSGLPPRSMLQELKQSDNDNGRRRIGEGRSAEVYMVKYKSNTRQLFKMSLKVVAVKCFRDDPNHIKWQNELRILRELDHPNVIKVVCQYEGADYNAIVFPCAAKGNLRDHLSGSIPDHRIAKHFPHIERLSMERRMKIAIKIAKAVSYLHKKSIIHGDIKSENVLIDKGKFIYHLMSIALVFC</sequence>
<dbReference type="OrthoDB" id="1658195at2759"/>
<dbReference type="PROSITE" id="PS00108">
    <property type="entry name" value="PROTEIN_KINASE_ST"/>
    <property type="match status" value="1"/>
</dbReference>
<dbReference type="InterPro" id="IPR008271">
    <property type="entry name" value="Ser/Thr_kinase_AS"/>
</dbReference>
<dbReference type="InParanoid" id="A0A2G5F0U8"/>
<evidence type="ECO:0000256" key="3">
    <source>
        <dbReference type="ARBA" id="ARBA00022741"/>
    </source>
</evidence>
<dbReference type="SMART" id="SM00220">
    <property type="entry name" value="S_TKc"/>
    <property type="match status" value="1"/>
</dbReference>
<dbReference type="Gene3D" id="1.10.510.10">
    <property type="entry name" value="Transferase(Phosphotransferase) domain 1"/>
    <property type="match status" value="1"/>
</dbReference>
<organism evidence="9 10">
    <name type="scientific">Aquilegia coerulea</name>
    <name type="common">Rocky mountain columbine</name>
    <dbReference type="NCBI Taxonomy" id="218851"/>
    <lineage>
        <taxon>Eukaryota</taxon>
        <taxon>Viridiplantae</taxon>
        <taxon>Streptophyta</taxon>
        <taxon>Embryophyta</taxon>
        <taxon>Tracheophyta</taxon>
        <taxon>Spermatophyta</taxon>
        <taxon>Magnoliopsida</taxon>
        <taxon>Ranunculales</taxon>
        <taxon>Ranunculaceae</taxon>
        <taxon>Thalictroideae</taxon>
        <taxon>Aquilegia</taxon>
    </lineage>
</organism>
<keyword evidence="5 6" id="KW-0067">ATP-binding</keyword>
<dbReference type="AlphaFoldDB" id="A0A2G5F0U8"/>
<name>A0A2G5F0U8_AQUCA</name>
<dbReference type="STRING" id="218851.A0A2G5F0U8"/>
<dbReference type="GO" id="GO:0004674">
    <property type="term" value="F:protein serine/threonine kinase activity"/>
    <property type="evidence" value="ECO:0007669"/>
    <property type="project" value="UniProtKB-KW"/>
</dbReference>
<evidence type="ECO:0000256" key="5">
    <source>
        <dbReference type="ARBA" id="ARBA00022840"/>
    </source>
</evidence>
<reference evidence="9 10" key="1">
    <citation type="submission" date="2017-09" db="EMBL/GenBank/DDBJ databases">
        <title>WGS assembly of Aquilegia coerulea Goldsmith.</title>
        <authorList>
            <person name="Hodges S."/>
            <person name="Kramer E."/>
            <person name="Nordborg M."/>
            <person name="Tomkins J."/>
            <person name="Borevitz J."/>
            <person name="Derieg N."/>
            <person name="Yan J."/>
            <person name="Mihaltcheva S."/>
            <person name="Hayes R.D."/>
            <person name="Rokhsar D."/>
        </authorList>
    </citation>
    <scope>NUCLEOTIDE SEQUENCE [LARGE SCALE GENOMIC DNA]</scope>
    <source>
        <strain evidence="10">cv. Goldsmith</strain>
    </source>
</reference>
<keyword evidence="3 6" id="KW-0547">Nucleotide-binding</keyword>
<dbReference type="Proteomes" id="UP000230069">
    <property type="component" value="Unassembled WGS sequence"/>
</dbReference>
<dbReference type="PANTHER" id="PTHR27001:SF931">
    <property type="entry name" value="OS11G0664100 PROTEIN"/>
    <property type="match status" value="1"/>
</dbReference>
<keyword evidence="1 7" id="KW-0723">Serine/threonine-protein kinase</keyword>
<dbReference type="InterPro" id="IPR001245">
    <property type="entry name" value="Ser-Thr/Tyr_kinase_cat_dom"/>
</dbReference>
<dbReference type="GO" id="GO:0005886">
    <property type="term" value="C:plasma membrane"/>
    <property type="evidence" value="ECO:0007669"/>
    <property type="project" value="TreeGrafter"/>
</dbReference>
<evidence type="ECO:0000256" key="4">
    <source>
        <dbReference type="ARBA" id="ARBA00022777"/>
    </source>
</evidence>
<evidence type="ECO:0000313" key="9">
    <source>
        <dbReference type="EMBL" id="PIA61643.1"/>
    </source>
</evidence>
<dbReference type="PROSITE" id="PS50011">
    <property type="entry name" value="PROTEIN_KINASE_DOM"/>
    <property type="match status" value="1"/>
</dbReference>
<keyword evidence="10" id="KW-1185">Reference proteome</keyword>
<gene>
    <name evidence="9" type="ORF">AQUCO_00300873v1</name>
</gene>
<dbReference type="GO" id="GO:0005524">
    <property type="term" value="F:ATP binding"/>
    <property type="evidence" value="ECO:0007669"/>
    <property type="project" value="UniProtKB-UniRule"/>
</dbReference>
<dbReference type="InterPro" id="IPR011009">
    <property type="entry name" value="Kinase-like_dom_sf"/>
</dbReference>
<dbReference type="InterPro" id="IPR017441">
    <property type="entry name" value="Protein_kinase_ATP_BS"/>
</dbReference>
<evidence type="ECO:0000256" key="6">
    <source>
        <dbReference type="PROSITE-ProRule" id="PRU10141"/>
    </source>
</evidence>
<proteinExistence type="inferred from homology"/>
<feature type="domain" description="Protein kinase" evidence="8">
    <location>
        <begin position="29"/>
        <end position="193"/>
    </location>
</feature>
<dbReference type="InterPro" id="IPR000719">
    <property type="entry name" value="Prot_kinase_dom"/>
</dbReference>
<comment type="similarity">
    <text evidence="7">Belongs to the protein kinase superfamily.</text>
</comment>
<evidence type="ECO:0000313" key="10">
    <source>
        <dbReference type="Proteomes" id="UP000230069"/>
    </source>
</evidence>
<protein>
    <recommendedName>
        <fullName evidence="8">Protein kinase domain-containing protein</fullName>
    </recommendedName>
</protein>
<dbReference type="EMBL" id="KZ305020">
    <property type="protein sequence ID" value="PIA61643.1"/>
    <property type="molecule type" value="Genomic_DNA"/>
</dbReference>
<dbReference type="Pfam" id="PF07714">
    <property type="entry name" value="PK_Tyr_Ser-Thr"/>
    <property type="match status" value="1"/>
</dbReference>
<accession>A0A2G5F0U8</accession>